<protein>
    <submittedName>
        <fullName evidence="1">Uncharacterized protein</fullName>
    </submittedName>
</protein>
<dbReference type="RefSeq" id="WP_144230826.1">
    <property type="nucleotide sequence ID" value="NZ_CBCRVV010000006.1"/>
</dbReference>
<organism evidence="1 2">
    <name type="scientific">Rariglobus hedericola</name>
    <dbReference type="NCBI Taxonomy" id="2597822"/>
    <lineage>
        <taxon>Bacteria</taxon>
        <taxon>Pseudomonadati</taxon>
        <taxon>Verrucomicrobiota</taxon>
        <taxon>Opitutia</taxon>
        <taxon>Opitutales</taxon>
        <taxon>Opitutaceae</taxon>
        <taxon>Rariglobus</taxon>
    </lineage>
</organism>
<sequence>MSRLDSSGQFQLGADKFKWSVRHYGGEVAVNTHVRGISARVSLAGETTRELVIEFDAGDYPPKRPAAPAQLAIRIQEFTAKAIDMGWRPDSRGKPFYLVADPLPR</sequence>
<proteinExistence type="predicted"/>
<gene>
    <name evidence="1" type="ORF">FPL22_12915</name>
</gene>
<comment type="caution">
    <text evidence="1">The sequence shown here is derived from an EMBL/GenBank/DDBJ whole genome shotgun (WGS) entry which is preliminary data.</text>
</comment>
<dbReference type="EMBL" id="VMBG01000002">
    <property type="protein sequence ID" value="TSJ77005.1"/>
    <property type="molecule type" value="Genomic_DNA"/>
</dbReference>
<dbReference type="AlphaFoldDB" id="A0A556QK23"/>
<dbReference type="OrthoDB" id="7449482at2"/>
<keyword evidence="2" id="KW-1185">Reference proteome</keyword>
<dbReference type="Proteomes" id="UP000315648">
    <property type="component" value="Unassembled WGS sequence"/>
</dbReference>
<evidence type="ECO:0000313" key="2">
    <source>
        <dbReference type="Proteomes" id="UP000315648"/>
    </source>
</evidence>
<accession>A0A556QK23</accession>
<name>A0A556QK23_9BACT</name>
<evidence type="ECO:0000313" key="1">
    <source>
        <dbReference type="EMBL" id="TSJ77005.1"/>
    </source>
</evidence>
<reference evidence="1 2" key="1">
    <citation type="submission" date="2019-07" db="EMBL/GenBank/DDBJ databases">
        <title>Description of 53C-WASEF.</title>
        <authorList>
            <person name="Pitt A."/>
            <person name="Hahn M.W."/>
        </authorList>
    </citation>
    <scope>NUCLEOTIDE SEQUENCE [LARGE SCALE GENOMIC DNA]</scope>
    <source>
        <strain evidence="1 2">53C-WASEF</strain>
    </source>
</reference>